<gene>
    <name evidence="1" type="ORF">A33Q_2063</name>
</gene>
<dbReference type="EMBL" id="ALWO02000032">
    <property type="protein sequence ID" value="EOZ96753.1"/>
    <property type="molecule type" value="Genomic_DNA"/>
</dbReference>
<protein>
    <submittedName>
        <fullName evidence="1">Uncharacterized protein</fullName>
    </submittedName>
</protein>
<comment type="caution">
    <text evidence="1">The sequence shown here is derived from an EMBL/GenBank/DDBJ whole genome shotgun (WGS) entry which is preliminary data.</text>
</comment>
<evidence type="ECO:0000313" key="2">
    <source>
        <dbReference type="Proteomes" id="UP000006073"/>
    </source>
</evidence>
<dbReference type="AlphaFoldDB" id="S2E3I4"/>
<name>S2E3I4_INDAL</name>
<sequence>MVIPLSYFGFLPLKGILLSRKGTEFHLIKKGMMFLFM</sequence>
<dbReference type="STRING" id="1189612.A33Q_2063"/>
<keyword evidence="2" id="KW-1185">Reference proteome</keyword>
<evidence type="ECO:0000313" key="1">
    <source>
        <dbReference type="EMBL" id="EOZ96753.1"/>
    </source>
</evidence>
<dbReference type="Proteomes" id="UP000006073">
    <property type="component" value="Unassembled WGS sequence"/>
</dbReference>
<accession>S2E3I4</accession>
<proteinExistence type="predicted"/>
<reference evidence="1 2" key="1">
    <citation type="journal article" date="2013" name="Genome Announc.">
        <title>Draft Genome Sequence of Indibacter alkaliphilus Strain LW1T, Isolated from Lonar Lake, a Haloalkaline Lake in the Buldana District of Maharashtra, India.</title>
        <authorList>
            <person name="Singh A."/>
            <person name="Kumar Jangir P."/>
            <person name="Sharma R."/>
            <person name="Singh A."/>
            <person name="Kumar Pinnaka A."/>
            <person name="Shivaji S."/>
        </authorList>
    </citation>
    <scope>NUCLEOTIDE SEQUENCE [LARGE SCALE GENOMIC DNA]</scope>
    <source>
        <strain evidence="2">CCUG 57479 / KCTC 22604 / LW1</strain>
    </source>
</reference>
<organism evidence="1 2">
    <name type="scientific">Indibacter alkaliphilus (strain CCUG 57479 / KCTC 22604 / LW1)</name>
    <dbReference type="NCBI Taxonomy" id="1189612"/>
    <lineage>
        <taxon>Bacteria</taxon>
        <taxon>Pseudomonadati</taxon>
        <taxon>Bacteroidota</taxon>
        <taxon>Cytophagia</taxon>
        <taxon>Cytophagales</taxon>
        <taxon>Cyclobacteriaceae</taxon>
    </lineage>
</organism>